<evidence type="ECO:0000256" key="4">
    <source>
        <dbReference type="ARBA" id="ARBA00022989"/>
    </source>
</evidence>
<dbReference type="Gramene" id="ERN14389">
    <property type="protein sequence ID" value="ERN14389"/>
    <property type="gene ID" value="AMTR_s00033p00231740"/>
</dbReference>
<keyword evidence="4 7" id="KW-1133">Transmembrane helix</keyword>
<feature type="transmembrane region" description="Helical" evidence="7">
    <location>
        <begin position="246"/>
        <end position="264"/>
    </location>
</feature>
<evidence type="ECO:0000256" key="1">
    <source>
        <dbReference type="ARBA" id="ARBA00004141"/>
    </source>
</evidence>
<feature type="transmembrane region" description="Helical" evidence="7">
    <location>
        <begin position="392"/>
        <end position="410"/>
    </location>
</feature>
<evidence type="ECO:0008006" key="10">
    <source>
        <dbReference type="Google" id="ProtNLM"/>
    </source>
</evidence>
<dbReference type="OMA" id="FRNIMIV"/>
<evidence type="ECO:0000256" key="5">
    <source>
        <dbReference type="ARBA" id="ARBA00023136"/>
    </source>
</evidence>
<feature type="transmembrane region" description="Helical" evidence="7">
    <location>
        <begin position="616"/>
        <end position="632"/>
    </location>
</feature>
<keyword evidence="3 7" id="KW-0812">Transmembrane</keyword>
<evidence type="ECO:0000313" key="8">
    <source>
        <dbReference type="EMBL" id="ERN14389.1"/>
    </source>
</evidence>
<dbReference type="AlphaFoldDB" id="U5CW71"/>
<evidence type="ECO:0000256" key="7">
    <source>
        <dbReference type="SAM" id="Phobius"/>
    </source>
</evidence>
<feature type="transmembrane region" description="Helical" evidence="7">
    <location>
        <begin position="221"/>
        <end position="240"/>
    </location>
</feature>
<dbReference type="KEGG" id="atr:18442645"/>
<dbReference type="OrthoDB" id="1641903at2759"/>
<evidence type="ECO:0000313" key="9">
    <source>
        <dbReference type="Proteomes" id="UP000017836"/>
    </source>
</evidence>
<feature type="transmembrane region" description="Helical" evidence="7">
    <location>
        <begin position="556"/>
        <end position="578"/>
    </location>
</feature>
<reference evidence="9" key="1">
    <citation type="journal article" date="2013" name="Science">
        <title>The Amborella genome and the evolution of flowering plants.</title>
        <authorList>
            <consortium name="Amborella Genome Project"/>
        </authorList>
    </citation>
    <scope>NUCLEOTIDE SEQUENCE [LARGE SCALE GENOMIC DNA]</scope>
</reference>
<comment type="subcellular location">
    <subcellularLocation>
        <location evidence="1">Membrane</location>
        <topology evidence="1">Multi-pass membrane protein</topology>
    </subcellularLocation>
</comment>
<dbReference type="eggNOG" id="KOG1292">
    <property type="taxonomic scope" value="Eukaryota"/>
</dbReference>
<protein>
    <recommendedName>
        <fullName evidence="10">Nucleobase-ascorbate transporter 12</fullName>
    </recommendedName>
</protein>
<feature type="compositionally biased region" description="Pro residues" evidence="6">
    <location>
        <begin position="144"/>
        <end position="170"/>
    </location>
</feature>
<dbReference type="InterPro" id="IPR006043">
    <property type="entry name" value="NCS2"/>
</dbReference>
<comment type="similarity">
    <text evidence="2">Belongs to the nucleobase:cation symporter-2 (NCS2) (TC 2.A.40) family.</text>
</comment>
<dbReference type="NCBIfam" id="NF037981">
    <property type="entry name" value="NCS2_1"/>
    <property type="match status" value="1"/>
</dbReference>
<dbReference type="STRING" id="13333.U5CW71"/>
<feature type="compositionally biased region" description="Polar residues" evidence="6">
    <location>
        <begin position="1"/>
        <end position="11"/>
    </location>
</feature>
<feature type="transmembrane region" description="Helical" evidence="7">
    <location>
        <begin position="667"/>
        <end position="687"/>
    </location>
</feature>
<feature type="compositionally biased region" description="Polar residues" evidence="6">
    <location>
        <begin position="97"/>
        <end position="113"/>
    </location>
</feature>
<dbReference type="Pfam" id="PF00860">
    <property type="entry name" value="Xan_ur_permease"/>
    <property type="match status" value="1"/>
</dbReference>
<keyword evidence="9" id="KW-1185">Reference proteome</keyword>
<sequence>MKDSGRSTQDQKTLDIMGQKGSGSERPGPRHPKIEPFVPISSNFNPNDLKTWAKRTGFNPNLSGETTTSASDIGQDLERGEKNNKGEAERRAEIEPVSSTRVGGNSNGNGDSTVNRRRTRAKIPTSIPANNGDPVNSPAKVGPAPSPSTPATPAPAPAPAPASAPAPAPAPTETQKELEIDVLSLSQDGEDLVLPQRLEMKYGPGDDPGYVPLIFYGMQHYLSLAGSLVFIPVILVPAMGGTDEDTAIVISTVLLVSGFTTILHSYFGSRLPLVQGSSFVYLAPALAIINSQEFRNLTDNKFKHIMKELQGAIIVGSVFQSIIGYSGLMSLFLRLLNPVVVAPTVAAIGLSFFSYGFSQAGTCVEISIPQLLLVVIFSLYLRRISLFGHRIFQVYAVALSVAIVWAYAFLLTKGGAYNYKGCNPNIPSSNILYDACKKHAFTMKHCRTDVSSAWRSAAWVRIPYPLQWGIPTFHFRTSIIMVFVSIIATVDSVGSYHAASLLVNSRAPTPGIVSRAIGLEGITSLLAGLWGMGTGSTTLTENMHTIAVTKMGSRKAINLGAGLLILFSLVGKVGAIIASMPQSLAASVLCFMWAMVVALGLSTLRYTEARSSRNMIIVGLSLFFSLSIPSYFQQYGTNSTLVVPSYFVPYVAASNGPIHTGSKSLNYGLNAILSLHMVVAFLVAFVLDNTVPGSRQERGVYVWSTADDIRNDPSLLADYSLPSRISRCFRWSKCVGA</sequence>
<dbReference type="HOGENOM" id="CLU_017959_5_2_1"/>
<accession>U5CW71</accession>
<dbReference type="PANTHER" id="PTHR11119">
    <property type="entry name" value="XANTHINE-URACIL / VITAMIN C PERMEASE FAMILY MEMBER"/>
    <property type="match status" value="1"/>
</dbReference>
<name>U5CW71_AMBTC</name>
<gene>
    <name evidence="8" type="ORF">AMTR_s00033p00231740</name>
</gene>
<feature type="transmembrane region" description="Helical" evidence="7">
    <location>
        <begin position="584"/>
        <end position="604"/>
    </location>
</feature>
<feature type="transmembrane region" description="Helical" evidence="7">
    <location>
        <begin position="473"/>
        <end position="496"/>
    </location>
</feature>
<feature type="transmembrane region" description="Helical" evidence="7">
    <location>
        <begin position="335"/>
        <end position="353"/>
    </location>
</feature>
<keyword evidence="5 7" id="KW-0472">Membrane</keyword>
<dbReference type="GO" id="GO:0005886">
    <property type="term" value="C:plasma membrane"/>
    <property type="evidence" value="ECO:0000318"/>
    <property type="project" value="GO_Central"/>
</dbReference>
<feature type="transmembrane region" description="Helical" evidence="7">
    <location>
        <begin position="309"/>
        <end position="328"/>
    </location>
</feature>
<organism evidence="8 9">
    <name type="scientific">Amborella trichopoda</name>
    <dbReference type="NCBI Taxonomy" id="13333"/>
    <lineage>
        <taxon>Eukaryota</taxon>
        <taxon>Viridiplantae</taxon>
        <taxon>Streptophyta</taxon>
        <taxon>Embryophyta</taxon>
        <taxon>Tracheophyta</taxon>
        <taxon>Spermatophyta</taxon>
        <taxon>Magnoliopsida</taxon>
        <taxon>Amborellales</taxon>
        <taxon>Amborellaceae</taxon>
        <taxon>Amborella</taxon>
    </lineage>
</organism>
<feature type="compositionally biased region" description="Basic and acidic residues" evidence="6">
    <location>
        <begin position="76"/>
        <end position="94"/>
    </location>
</feature>
<evidence type="ECO:0000256" key="2">
    <source>
        <dbReference type="ARBA" id="ARBA00008821"/>
    </source>
</evidence>
<feature type="compositionally biased region" description="Polar residues" evidence="6">
    <location>
        <begin position="58"/>
        <end position="72"/>
    </location>
</feature>
<dbReference type="GO" id="GO:0022857">
    <property type="term" value="F:transmembrane transporter activity"/>
    <property type="evidence" value="ECO:0007669"/>
    <property type="project" value="InterPro"/>
</dbReference>
<evidence type="ECO:0000256" key="6">
    <source>
        <dbReference type="SAM" id="MobiDB-lite"/>
    </source>
</evidence>
<dbReference type="EMBL" id="KI392557">
    <property type="protein sequence ID" value="ERN14389.1"/>
    <property type="molecule type" value="Genomic_DNA"/>
</dbReference>
<feature type="region of interest" description="Disordered" evidence="6">
    <location>
        <begin position="1"/>
        <end position="174"/>
    </location>
</feature>
<proteinExistence type="inferred from homology"/>
<feature type="transmembrane region" description="Helical" evidence="7">
    <location>
        <begin position="359"/>
        <end position="380"/>
    </location>
</feature>
<dbReference type="Proteomes" id="UP000017836">
    <property type="component" value="Unassembled WGS sequence"/>
</dbReference>
<evidence type="ECO:0000256" key="3">
    <source>
        <dbReference type="ARBA" id="ARBA00022692"/>
    </source>
</evidence>